<dbReference type="InterPro" id="IPR020904">
    <property type="entry name" value="Sc_DH/Rdtase_CS"/>
</dbReference>
<accession>A0A0C3DCN8</accession>
<dbReference type="Pfam" id="PF00106">
    <property type="entry name" value="adh_short"/>
    <property type="match status" value="1"/>
</dbReference>
<dbReference type="AlphaFoldDB" id="A0A0C3DCN8"/>
<dbReference type="Gene3D" id="3.40.50.720">
    <property type="entry name" value="NAD(P)-binding Rossmann-like Domain"/>
    <property type="match status" value="1"/>
</dbReference>
<evidence type="ECO:0000256" key="3">
    <source>
        <dbReference type="ARBA" id="ARBA00023002"/>
    </source>
</evidence>
<evidence type="ECO:0000313" key="4">
    <source>
        <dbReference type="EMBL" id="KIM99702.1"/>
    </source>
</evidence>
<dbReference type="CDD" id="cd05233">
    <property type="entry name" value="SDR_c"/>
    <property type="match status" value="1"/>
</dbReference>
<dbReference type="InterPro" id="IPR036291">
    <property type="entry name" value="NAD(P)-bd_dom_sf"/>
</dbReference>
<evidence type="ECO:0000256" key="2">
    <source>
        <dbReference type="ARBA" id="ARBA00022857"/>
    </source>
</evidence>
<sequence>MASGIPAVFRKGATALITGAASGIGLATARVCHSHGMNLILLDINEAALSQAAGTFTSQDSAKITSHVLDVTSFNAWQQLAPQIRSQNPQGIDFLVLNAGAAPLPTGGKSFWQDPECFQKTFAINTFGYTNGLATFLDSVVQEKSVPRAIILTGSKQGITNPPGNPAYNASKAAVRTIAEHLSFDLSTAAPNVSVHLLIPGWTHTGLSRSKEKPAGAWAPEQVAEFMVKKIAENAFYILCPDNEVMEDLDKKRILWTANDIVKGRPPLNRWRKDWKDEAAREIGNMQL</sequence>
<dbReference type="SUPFAM" id="SSF51735">
    <property type="entry name" value="NAD(P)-binding Rossmann-fold domains"/>
    <property type="match status" value="1"/>
</dbReference>
<keyword evidence="3" id="KW-0560">Oxidoreductase</keyword>
<protein>
    <submittedName>
        <fullName evidence="4">Uncharacterized protein</fullName>
    </submittedName>
</protein>
<reference evidence="5" key="2">
    <citation type="submission" date="2015-01" db="EMBL/GenBank/DDBJ databases">
        <title>Evolutionary Origins and Diversification of the Mycorrhizal Mutualists.</title>
        <authorList>
            <consortium name="DOE Joint Genome Institute"/>
            <consortium name="Mycorrhizal Genomics Consortium"/>
            <person name="Kohler A."/>
            <person name="Kuo A."/>
            <person name="Nagy L.G."/>
            <person name="Floudas D."/>
            <person name="Copeland A."/>
            <person name="Barry K.W."/>
            <person name="Cichocki N."/>
            <person name="Veneault-Fourrey C."/>
            <person name="LaButti K."/>
            <person name="Lindquist E.A."/>
            <person name="Lipzen A."/>
            <person name="Lundell T."/>
            <person name="Morin E."/>
            <person name="Murat C."/>
            <person name="Riley R."/>
            <person name="Ohm R."/>
            <person name="Sun H."/>
            <person name="Tunlid A."/>
            <person name="Henrissat B."/>
            <person name="Grigoriev I.V."/>
            <person name="Hibbett D.S."/>
            <person name="Martin F."/>
        </authorList>
    </citation>
    <scope>NUCLEOTIDE SEQUENCE [LARGE SCALE GENOMIC DNA]</scope>
    <source>
        <strain evidence="5">Zn</strain>
    </source>
</reference>
<reference evidence="4 5" key="1">
    <citation type="submission" date="2014-04" db="EMBL/GenBank/DDBJ databases">
        <authorList>
            <consortium name="DOE Joint Genome Institute"/>
            <person name="Kuo A."/>
            <person name="Martino E."/>
            <person name="Perotto S."/>
            <person name="Kohler A."/>
            <person name="Nagy L.G."/>
            <person name="Floudas D."/>
            <person name="Copeland A."/>
            <person name="Barry K.W."/>
            <person name="Cichocki N."/>
            <person name="Veneault-Fourrey C."/>
            <person name="LaButti K."/>
            <person name="Lindquist E.A."/>
            <person name="Lipzen A."/>
            <person name="Lundell T."/>
            <person name="Morin E."/>
            <person name="Murat C."/>
            <person name="Sun H."/>
            <person name="Tunlid A."/>
            <person name="Henrissat B."/>
            <person name="Grigoriev I.V."/>
            <person name="Hibbett D.S."/>
            <person name="Martin F."/>
            <person name="Nordberg H.P."/>
            <person name="Cantor M.N."/>
            <person name="Hua S.X."/>
        </authorList>
    </citation>
    <scope>NUCLEOTIDE SEQUENCE [LARGE SCALE GENOMIC DNA]</scope>
    <source>
        <strain evidence="4 5">Zn</strain>
    </source>
</reference>
<dbReference type="PRINTS" id="PR00081">
    <property type="entry name" value="GDHRDH"/>
</dbReference>
<dbReference type="Proteomes" id="UP000054321">
    <property type="component" value="Unassembled WGS sequence"/>
</dbReference>
<dbReference type="InterPro" id="IPR002347">
    <property type="entry name" value="SDR_fam"/>
</dbReference>
<dbReference type="HOGENOM" id="CLU_010194_2_3_1"/>
<evidence type="ECO:0000313" key="5">
    <source>
        <dbReference type="Proteomes" id="UP000054321"/>
    </source>
</evidence>
<evidence type="ECO:0000256" key="1">
    <source>
        <dbReference type="ARBA" id="ARBA00006484"/>
    </source>
</evidence>
<dbReference type="InParanoid" id="A0A0C3DCN8"/>
<dbReference type="EMBL" id="KN832878">
    <property type="protein sequence ID" value="KIM99702.1"/>
    <property type="molecule type" value="Genomic_DNA"/>
</dbReference>
<comment type="similarity">
    <text evidence="1">Belongs to the short-chain dehydrogenases/reductases (SDR) family.</text>
</comment>
<keyword evidence="5" id="KW-1185">Reference proteome</keyword>
<organism evidence="4 5">
    <name type="scientific">Oidiodendron maius (strain Zn)</name>
    <dbReference type="NCBI Taxonomy" id="913774"/>
    <lineage>
        <taxon>Eukaryota</taxon>
        <taxon>Fungi</taxon>
        <taxon>Dikarya</taxon>
        <taxon>Ascomycota</taxon>
        <taxon>Pezizomycotina</taxon>
        <taxon>Leotiomycetes</taxon>
        <taxon>Leotiomycetes incertae sedis</taxon>
        <taxon>Myxotrichaceae</taxon>
        <taxon>Oidiodendron</taxon>
    </lineage>
</organism>
<keyword evidence="2" id="KW-0521">NADP</keyword>
<gene>
    <name evidence="4" type="ORF">OIDMADRAFT_19752</name>
</gene>
<dbReference type="PROSITE" id="PS00061">
    <property type="entry name" value="ADH_SHORT"/>
    <property type="match status" value="1"/>
</dbReference>
<dbReference type="OrthoDB" id="5307821at2759"/>
<dbReference type="GO" id="GO:0050664">
    <property type="term" value="F:oxidoreductase activity, acting on NAD(P)H, oxygen as acceptor"/>
    <property type="evidence" value="ECO:0007669"/>
    <property type="project" value="TreeGrafter"/>
</dbReference>
<dbReference type="STRING" id="913774.A0A0C3DCN8"/>
<name>A0A0C3DCN8_OIDMZ</name>
<dbReference type="PANTHER" id="PTHR43008">
    <property type="entry name" value="BENZIL REDUCTASE"/>
    <property type="match status" value="1"/>
</dbReference>
<dbReference type="PANTHER" id="PTHR43008:SF7">
    <property type="entry name" value="SHORT CHAIN DEHYDROGENASE_REDUCTASE (AFU_ORTHOLOGUE AFUA_2G00830)"/>
    <property type="match status" value="1"/>
</dbReference>
<proteinExistence type="inferred from homology"/>
<dbReference type="GO" id="GO:0016616">
    <property type="term" value="F:oxidoreductase activity, acting on the CH-OH group of donors, NAD or NADP as acceptor"/>
    <property type="evidence" value="ECO:0007669"/>
    <property type="project" value="UniProtKB-ARBA"/>
</dbReference>